<evidence type="ECO:0000259" key="1">
    <source>
        <dbReference type="Pfam" id="PF13320"/>
    </source>
</evidence>
<comment type="caution">
    <text evidence="2">The sequence shown here is derived from an EMBL/GenBank/DDBJ whole genome shotgun (WGS) entry which is preliminary data.</text>
</comment>
<sequence>MNLKYTLKDSSFKHYKYAIVEENQWEEELELTVVKNEKFAFQLMIEGDEEFTCSLDNMNNISWKGLINKVRLQLRIDEKIEKNFNISFLGYVKDDTGALVSDPILREKSMLVEQYIPQMLWIEGNIPKDYNKENFKVYIDMYLTKEYEDEEKIATIATEVKVKDIILNNLNESQFYLDLWQHPTCLSRYYNVPLWSNEHFEIIKNYLEELASMGEKVMTLIVSDFSWAGQGCYKVYKNVSNLFENNIIGISKDVNGKIKCDFKNLDRYIKIAMECGINREINLFGLLGNWEARTFGNPLEEYKDPIRLNYYDEKSQTFKYIKDTKDLHSYLNQLFDHLVKMNLWDKVYIIADEPNNPEVSRECIDFLNSCIEGYRIKYKVASHDQNFLDCYKDSLDQLSINLKLTIENFTKIKDIKKSVNEKNGALTWFVCCFPEKPNNFISSPYLEGRIIPWITYYFGLDGFLRWDYNLWTTNPWEETTYKFPTWKAGDMFFVYPGKDLKPIRSIRLENMRFGIQDFELFTMLEKKIGRDHIEDLMENVLGRKEKIYVKSFKDIEMNYSLDYKKYREVKIKLLNLLDEK</sequence>
<evidence type="ECO:0000313" key="2">
    <source>
        <dbReference type="EMBL" id="MDQ0480205.1"/>
    </source>
</evidence>
<name>A0ABU0JUV5_HATLI</name>
<dbReference type="RefSeq" id="WP_307356081.1">
    <property type="nucleotide sequence ID" value="NZ_BAAACJ010000055.1"/>
</dbReference>
<evidence type="ECO:0000313" key="3">
    <source>
        <dbReference type="Proteomes" id="UP001224418"/>
    </source>
</evidence>
<proteinExistence type="predicted"/>
<dbReference type="Pfam" id="PF13320">
    <property type="entry name" value="GH123_cat"/>
    <property type="match status" value="1"/>
</dbReference>
<organism evidence="2 3">
    <name type="scientific">Hathewaya limosa</name>
    <name type="common">Clostridium limosum</name>
    <dbReference type="NCBI Taxonomy" id="1536"/>
    <lineage>
        <taxon>Bacteria</taxon>
        <taxon>Bacillati</taxon>
        <taxon>Bacillota</taxon>
        <taxon>Clostridia</taxon>
        <taxon>Eubacteriales</taxon>
        <taxon>Clostridiaceae</taxon>
        <taxon>Hathewaya</taxon>
    </lineage>
</organism>
<reference evidence="2 3" key="1">
    <citation type="submission" date="2023-07" db="EMBL/GenBank/DDBJ databases">
        <title>Genomic Encyclopedia of Type Strains, Phase IV (KMG-IV): sequencing the most valuable type-strain genomes for metagenomic binning, comparative biology and taxonomic classification.</title>
        <authorList>
            <person name="Goeker M."/>
        </authorList>
    </citation>
    <scope>NUCLEOTIDE SEQUENCE [LARGE SCALE GENOMIC DNA]</scope>
    <source>
        <strain evidence="2 3">DSM 1400</strain>
    </source>
</reference>
<feature type="domain" description="Glycoside hydrolase 123 catalytic" evidence="1">
    <location>
        <begin position="180"/>
        <end position="524"/>
    </location>
</feature>
<keyword evidence="3" id="KW-1185">Reference proteome</keyword>
<dbReference type="EMBL" id="JAUSWN010000016">
    <property type="protein sequence ID" value="MDQ0480205.1"/>
    <property type="molecule type" value="Genomic_DNA"/>
</dbReference>
<accession>A0ABU0JUV5</accession>
<dbReference type="Proteomes" id="UP001224418">
    <property type="component" value="Unassembled WGS sequence"/>
</dbReference>
<dbReference type="InterPro" id="IPR025150">
    <property type="entry name" value="GH123_cat"/>
</dbReference>
<gene>
    <name evidence="2" type="ORF">QOZ93_001953</name>
</gene>
<protein>
    <recommendedName>
        <fullName evidence="1">Glycoside hydrolase 123 catalytic domain-containing protein</fullName>
    </recommendedName>
</protein>